<proteinExistence type="predicted"/>
<reference evidence="1 2" key="1">
    <citation type="submission" date="2021-08" db="EMBL/GenBank/DDBJ databases">
        <title>Stenotrophomonas forensis sp. nov., isolated from contaminated viral transport media.</title>
        <authorList>
            <person name="Nguyen S.V."/>
            <person name="Edwards D."/>
            <person name="Scott S."/>
            <person name="Doss J."/>
            <person name="Merid S."/>
            <person name="Zelaya E."/>
            <person name="Maza C."/>
            <person name="Mann M."/>
            <person name="Hamilton B."/>
            <person name="Blackwell R."/>
            <person name="Tran A."/>
            <person name="Hauser J."/>
        </authorList>
    </citation>
    <scope>NUCLEOTIDE SEQUENCE [LARGE SCALE GENOMIC DNA]</scope>
    <source>
        <strain evidence="1 2">DFS-20110405</strain>
    </source>
</reference>
<organism evidence="1 2">
    <name type="scientific">Stenotrophomonas forensis</name>
    <dbReference type="NCBI Taxonomy" id="2871169"/>
    <lineage>
        <taxon>Bacteria</taxon>
        <taxon>Pseudomonadati</taxon>
        <taxon>Pseudomonadota</taxon>
        <taxon>Gammaproteobacteria</taxon>
        <taxon>Lysobacterales</taxon>
        <taxon>Lysobacteraceae</taxon>
        <taxon>Stenotrophomonas</taxon>
        <taxon>Stenotrophomonas maltophilia group</taxon>
    </lineage>
</organism>
<dbReference type="EMBL" id="CP082270">
    <property type="protein sequence ID" value="WDM65854.1"/>
    <property type="molecule type" value="Genomic_DNA"/>
</dbReference>
<protein>
    <submittedName>
        <fullName evidence="1">PAAR domain-containing protein</fullName>
    </submittedName>
</protein>
<name>A0ABY7Y7C2_9GAMM</name>
<accession>A0ABY7Y7C2</accession>
<evidence type="ECO:0000313" key="2">
    <source>
        <dbReference type="Proteomes" id="UP001216828"/>
    </source>
</evidence>
<keyword evidence="2" id="KW-1185">Reference proteome</keyword>
<sequence length="130" mass="13803">MKRHWIVVGDSTRSNGRVITGSPHTDIEGKAVAREGDRATCPLHQGTFPIVQGDPTLLIDGHPVALHGHHLACGCPLISTQQRLVYVTDATFRDEPSTPAPIQLSALKPAVCLECLRAAASSAAPLLVRA</sequence>
<dbReference type="Gene3D" id="2.60.200.60">
    <property type="match status" value="1"/>
</dbReference>
<gene>
    <name evidence="1" type="ORF">K5L94_03020</name>
</gene>
<dbReference type="InterPro" id="IPR008727">
    <property type="entry name" value="PAAR_motif"/>
</dbReference>
<evidence type="ECO:0000313" key="1">
    <source>
        <dbReference type="EMBL" id="WDM65854.1"/>
    </source>
</evidence>
<dbReference type="Proteomes" id="UP001216828">
    <property type="component" value="Chromosome"/>
</dbReference>
<dbReference type="Pfam" id="PF05488">
    <property type="entry name" value="PAAR_motif"/>
    <property type="match status" value="1"/>
</dbReference>
<dbReference type="CDD" id="cd14744">
    <property type="entry name" value="PAAR_CT_2"/>
    <property type="match status" value="1"/>
</dbReference>